<comment type="caution">
    <text evidence="9">The sequence shown here is derived from an EMBL/GenBank/DDBJ whole genome shotgun (WGS) entry which is preliminary data.</text>
</comment>
<evidence type="ECO:0000259" key="8">
    <source>
        <dbReference type="Pfam" id="PF14845"/>
    </source>
</evidence>
<evidence type="ECO:0000256" key="2">
    <source>
        <dbReference type="ARBA" id="ARBA00006285"/>
    </source>
</evidence>
<dbReference type="InterPro" id="IPR029019">
    <property type="entry name" value="HEX_eukaryotic_N"/>
</dbReference>
<dbReference type="Pfam" id="PF14845">
    <property type="entry name" value="Glycohydro_20b2"/>
    <property type="match status" value="1"/>
</dbReference>
<dbReference type="EC" id="3.2.1.52" evidence="6"/>
<proteinExistence type="inferred from homology"/>
<dbReference type="EMBL" id="JBBJCI010000035">
    <property type="protein sequence ID" value="KAK7253584.1"/>
    <property type="molecule type" value="Genomic_DNA"/>
</dbReference>
<evidence type="ECO:0000256" key="6">
    <source>
        <dbReference type="PIRNR" id="PIRNR001093"/>
    </source>
</evidence>
<dbReference type="InterPro" id="IPR029018">
    <property type="entry name" value="Hex-like_dom2"/>
</dbReference>
<dbReference type="Gene3D" id="3.20.20.80">
    <property type="entry name" value="Glycosidases"/>
    <property type="match status" value="1"/>
</dbReference>
<evidence type="ECO:0000259" key="7">
    <source>
        <dbReference type="Pfam" id="PF00728"/>
    </source>
</evidence>
<accession>A0ABR1GBW8</accession>
<dbReference type="InterPro" id="IPR025705">
    <property type="entry name" value="Beta_hexosaminidase_sua/sub"/>
</dbReference>
<dbReference type="PANTHER" id="PTHR22600:SF21">
    <property type="entry name" value="BETA-HEXOSAMINIDASE A"/>
    <property type="match status" value="1"/>
</dbReference>
<evidence type="ECO:0000256" key="4">
    <source>
        <dbReference type="ARBA" id="ARBA00023180"/>
    </source>
</evidence>
<dbReference type="PRINTS" id="PR00738">
    <property type="entry name" value="GLHYDRLASE20"/>
</dbReference>
<dbReference type="Gene3D" id="3.30.379.10">
    <property type="entry name" value="Chitobiase/beta-hexosaminidase domain 2-like"/>
    <property type="match status" value="1"/>
</dbReference>
<keyword evidence="4" id="KW-0325">Glycoprotein</keyword>
<dbReference type="Proteomes" id="UP001363151">
    <property type="component" value="Unassembled WGS sequence"/>
</dbReference>
<dbReference type="InterPro" id="IPR015883">
    <property type="entry name" value="Glyco_hydro_20_cat"/>
</dbReference>
<organism evidence="9 10">
    <name type="scientific">Aureococcus anophagefferens</name>
    <name type="common">Harmful bloom alga</name>
    <dbReference type="NCBI Taxonomy" id="44056"/>
    <lineage>
        <taxon>Eukaryota</taxon>
        <taxon>Sar</taxon>
        <taxon>Stramenopiles</taxon>
        <taxon>Ochrophyta</taxon>
        <taxon>Pelagophyceae</taxon>
        <taxon>Pelagomonadales</taxon>
        <taxon>Pelagomonadaceae</taxon>
        <taxon>Aureococcus</taxon>
    </lineage>
</organism>
<keyword evidence="5 6" id="KW-0326">Glycosidase</keyword>
<name>A0ABR1GBW8_AURAN</name>
<evidence type="ECO:0000256" key="1">
    <source>
        <dbReference type="ARBA" id="ARBA00001231"/>
    </source>
</evidence>
<evidence type="ECO:0000313" key="10">
    <source>
        <dbReference type="Proteomes" id="UP001363151"/>
    </source>
</evidence>
<evidence type="ECO:0000256" key="3">
    <source>
        <dbReference type="ARBA" id="ARBA00022801"/>
    </source>
</evidence>
<evidence type="ECO:0000313" key="9">
    <source>
        <dbReference type="EMBL" id="KAK7253584.1"/>
    </source>
</evidence>
<keyword evidence="3 6" id="KW-0378">Hydrolase</keyword>
<comment type="similarity">
    <text evidence="2 6">Belongs to the glycosyl hydrolase 20 family.</text>
</comment>
<comment type="catalytic activity">
    <reaction evidence="1 6">
        <text>Hydrolysis of terminal non-reducing N-acetyl-D-hexosamine residues in N-acetyl-beta-D-hexosaminides.</text>
        <dbReference type="EC" id="3.2.1.52"/>
    </reaction>
</comment>
<feature type="domain" description="Beta-hexosaminidase eukaryotic type N-terminal" evidence="8">
    <location>
        <begin position="73"/>
        <end position="186"/>
    </location>
</feature>
<reference evidence="9 10" key="1">
    <citation type="submission" date="2024-03" db="EMBL/GenBank/DDBJ databases">
        <title>Aureococcus anophagefferens CCMP1851 and Kratosvirus quantuckense: Draft genome of a second virus-susceptible host strain in the model system.</title>
        <authorList>
            <person name="Chase E."/>
            <person name="Truchon A.R."/>
            <person name="Schepens W."/>
            <person name="Wilhelm S.W."/>
        </authorList>
    </citation>
    <scope>NUCLEOTIDE SEQUENCE [LARGE SCALE GENOMIC DNA]</scope>
    <source>
        <strain evidence="9 10">CCMP1851</strain>
    </source>
</reference>
<dbReference type="PIRSF" id="PIRSF001093">
    <property type="entry name" value="B-hxosamndse_ab_euk"/>
    <property type="match status" value="1"/>
</dbReference>
<protein>
    <recommendedName>
        <fullName evidence="6">Beta-hexosaminidase</fullName>
        <ecNumber evidence="6">3.2.1.52</ecNumber>
    </recommendedName>
</protein>
<evidence type="ECO:0000256" key="5">
    <source>
        <dbReference type="ARBA" id="ARBA00023295"/>
    </source>
</evidence>
<dbReference type="SUPFAM" id="SSF55545">
    <property type="entry name" value="beta-N-acetylhexosaminidase-like domain"/>
    <property type="match status" value="1"/>
</dbReference>
<sequence>MAPHRGSYVALGGSRRRIWGRLADAAAGAAFTALVLWLSGNRRSSAALLEATSAASSSLVDCSSSAAACGSLLWPLPASYAAGSTDLCVPTSLAFELDGEARTSAVVRGAVERYAAYIFAHGDLDTTCEGATLRGVRVVVSDGADGYPALDDDVSYALDVDVAGGATLTAATVWGALHGLETFSQLVSFRRSDRSYVLENAPVRIEDAPHFAYRGVMVDCARHFIPLTYLEAVVDGMAFSKLNVLHLHLSDQESFPMESRRFPELWASAFSDYEVYTARELRRFVEYARVRGVAVLPEFDTPGHSKSMCRGAPDDVCMETCSTDNWPLRPLNRTLEYLGDLYEELYGGDDALFPFALAHTGGDEVKYDCWDEDNASSTFLADRNLTSKQAYLLMLNTNARIMRERGGRRPVAWDDAYYYYRDDVDASITLMFWSNVADLMQEAADAGHELVAAPSTPLYLSADDDWGCGDVYNYDPCDPSNPVDSDNTVNTTASCARVLGIEAAAWGEVMDASTLLATLFPRAAAAAERAWSSRDLISYTNFSHGANVSTAARLGHFRCRLLARGVPSGPVNTGWKYAYGGTAPGAAGSCMYQ</sequence>
<dbReference type="PANTHER" id="PTHR22600">
    <property type="entry name" value="BETA-HEXOSAMINIDASE"/>
    <property type="match status" value="1"/>
</dbReference>
<dbReference type="SUPFAM" id="SSF51445">
    <property type="entry name" value="(Trans)glycosidases"/>
    <property type="match status" value="1"/>
</dbReference>
<dbReference type="InterPro" id="IPR017853">
    <property type="entry name" value="GH"/>
</dbReference>
<gene>
    <name evidence="9" type="ORF">SO694_00001136</name>
</gene>
<feature type="domain" description="Glycoside hydrolase family 20 catalytic" evidence="7">
    <location>
        <begin position="211"/>
        <end position="533"/>
    </location>
</feature>
<dbReference type="Pfam" id="PF00728">
    <property type="entry name" value="Glyco_hydro_20"/>
    <property type="match status" value="1"/>
</dbReference>
<keyword evidence="10" id="KW-1185">Reference proteome</keyword>